<dbReference type="Gene3D" id="6.10.110.10">
    <property type="match status" value="1"/>
</dbReference>
<reference evidence="5 6" key="1">
    <citation type="submission" date="2018-10" db="EMBL/GenBank/DDBJ databases">
        <title>Fifty Aureobasidium pullulans genomes reveal a recombining polyextremotolerant generalist.</title>
        <authorList>
            <person name="Gostincar C."/>
            <person name="Turk M."/>
            <person name="Zajc J."/>
            <person name="Gunde-Cimerman N."/>
        </authorList>
    </citation>
    <scope>NUCLEOTIDE SEQUENCE [LARGE SCALE GENOMIC DNA]</scope>
    <source>
        <strain evidence="5 6">EXF-11013</strain>
    </source>
</reference>
<evidence type="ECO:0000259" key="4">
    <source>
        <dbReference type="Pfam" id="PF13472"/>
    </source>
</evidence>
<dbReference type="PANTHER" id="PTHR43695:SF2">
    <property type="entry name" value="PUTATIVE (AFU_ORTHOLOGUE AFUA_2G17250)-RELATED"/>
    <property type="match status" value="1"/>
</dbReference>
<feature type="signal peptide" evidence="3">
    <location>
        <begin position="1"/>
        <end position="21"/>
    </location>
</feature>
<accession>A0A4S8XKB6</accession>
<keyword evidence="3" id="KW-0732">Signal</keyword>
<organism evidence="5 6">
    <name type="scientific">Aureobasidium pullulans</name>
    <name type="common">Black yeast</name>
    <name type="synonym">Pullularia pullulans</name>
    <dbReference type="NCBI Taxonomy" id="5580"/>
    <lineage>
        <taxon>Eukaryota</taxon>
        <taxon>Fungi</taxon>
        <taxon>Dikarya</taxon>
        <taxon>Ascomycota</taxon>
        <taxon>Pezizomycotina</taxon>
        <taxon>Dothideomycetes</taxon>
        <taxon>Dothideomycetidae</taxon>
        <taxon>Dothideales</taxon>
        <taxon>Saccotheciaceae</taxon>
        <taxon>Aureobasidium</taxon>
    </lineage>
</organism>
<feature type="compositionally biased region" description="Acidic residues" evidence="1">
    <location>
        <begin position="334"/>
        <end position="352"/>
    </location>
</feature>
<feature type="domain" description="SGNH hydrolase-type esterase" evidence="4">
    <location>
        <begin position="37"/>
        <end position="219"/>
    </location>
</feature>
<sequence length="513" mass="54637">MSFLLRPVLFLLSLLPILASASPRHFSTLKPAYFLLAGDSTTATQSANGGGWGDGFLNHTLRQGSSGHNYGHNGATTKSFREGGDWAKVIEEAKTKIGNYTVYVTIQFGHNDQKVTSGVNVTEYGSNLERFGREVQQVGGIAIFVTPLTRRNYAATSPPTIKQDLAIQRNITIQAAHTTRSRHIDLNIASTDYCNEIGPDAAWAYNLNPTDHTHLNVHGSVVFGRMVSDLMVKQFGDIRAVTEGNGTLSREIWGGVAANSPKLEDDSSVPEDKSKSGDDNNSPEADDNNSESGDDNKSESGDDNKSDARDGKSESDANNDESDDDKSGSGDNNSEFEDEKSEHDNDDSFEPEDVPEKICALFRQLNPEHIINSIKEVVLGDIEHLVKMADGRELDASTIIMLFDEAMKTRTGKATIIALNAAALVVCIVMIVFPLPTAAPILGALGFTEAGPAAGSIAAACQSTFGTNTMFSTLQSAAMAGYGAPVVAGVVQGAAAAGATVASFNLFEAFDGF</sequence>
<dbReference type="InterPro" id="IPR038213">
    <property type="entry name" value="IFI6/IFI27-like_sf"/>
</dbReference>
<evidence type="ECO:0000256" key="3">
    <source>
        <dbReference type="SAM" id="SignalP"/>
    </source>
</evidence>
<evidence type="ECO:0000256" key="2">
    <source>
        <dbReference type="SAM" id="Phobius"/>
    </source>
</evidence>
<dbReference type="Gene3D" id="3.40.50.1110">
    <property type="entry name" value="SGNH hydrolase"/>
    <property type="match status" value="1"/>
</dbReference>
<protein>
    <submittedName>
        <fullName evidence="5">Esterase</fullName>
    </submittedName>
</protein>
<dbReference type="GO" id="GO:0016787">
    <property type="term" value="F:hydrolase activity"/>
    <property type="evidence" value="ECO:0007669"/>
    <property type="project" value="InterPro"/>
</dbReference>
<comment type="caution">
    <text evidence="5">The sequence shown here is derived from an EMBL/GenBank/DDBJ whole genome shotgun (WGS) entry which is preliminary data.</text>
</comment>
<keyword evidence="2" id="KW-1133">Transmembrane helix</keyword>
<evidence type="ECO:0000256" key="1">
    <source>
        <dbReference type="SAM" id="MobiDB-lite"/>
    </source>
</evidence>
<feature type="transmembrane region" description="Helical" evidence="2">
    <location>
        <begin position="416"/>
        <end position="435"/>
    </location>
</feature>
<dbReference type="EMBL" id="QZAL01000113">
    <property type="protein sequence ID" value="THW37887.1"/>
    <property type="molecule type" value="Genomic_DNA"/>
</dbReference>
<keyword evidence="2" id="KW-0812">Transmembrane</keyword>
<proteinExistence type="predicted"/>
<feature type="compositionally biased region" description="Basic and acidic residues" evidence="1">
    <location>
        <begin position="262"/>
        <end position="278"/>
    </location>
</feature>
<gene>
    <name evidence="5" type="ORF">D6D22_07013</name>
</gene>
<evidence type="ECO:0000313" key="6">
    <source>
        <dbReference type="Proteomes" id="UP000310687"/>
    </source>
</evidence>
<dbReference type="PANTHER" id="PTHR43695">
    <property type="entry name" value="PUTATIVE (AFU_ORTHOLOGUE AFUA_2G17250)-RELATED"/>
    <property type="match status" value="1"/>
</dbReference>
<keyword evidence="2" id="KW-0472">Membrane</keyword>
<dbReference type="InterPro" id="IPR036514">
    <property type="entry name" value="SGNH_hydro_sf"/>
</dbReference>
<feature type="chain" id="PRO_5020191520" evidence="3">
    <location>
        <begin position="22"/>
        <end position="513"/>
    </location>
</feature>
<dbReference type="CDD" id="cd01821">
    <property type="entry name" value="Rhamnogalacturan_acetylesterase_like"/>
    <property type="match status" value="1"/>
</dbReference>
<dbReference type="SUPFAM" id="SSF52266">
    <property type="entry name" value="SGNH hydrolase"/>
    <property type="match status" value="1"/>
</dbReference>
<dbReference type="InterPro" id="IPR013830">
    <property type="entry name" value="SGNH_hydro"/>
</dbReference>
<evidence type="ECO:0000313" key="5">
    <source>
        <dbReference type="EMBL" id="THW37887.1"/>
    </source>
</evidence>
<feature type="compositionally biased region" description="Acidic residues" evidence="1">
    <location>
        <begin position="284"/>
        <end position="293"/>
    </location>
</feature>
<feature type="region of interest" description="Disordered" evidence="1">
    <location>
        <begin position="257"/>
        <end position="352"/>
    </location>
</feature>
<feature type="compositionally biased region" description="Basic and acidic residues" evidence="1">
    <location>
        <begin position="294"/>
        <end position="315"/>
    </location>
</feature>
<dbReference type="Pfam" id="PF13472">
    <property type="entry name" value="Lipase_GDSL_2"/>
    <property type="match status" value="1"/>
</dbReference>
<dbReference type="InterPro" id="IPR037459">
    <property type="entry name" value="RhgT-like"/>
</dbReference>
<dbReference type="Proteomes" id="UP000310687">
    <property type="component" value="Unassembled WGS sequence"/>
</dbReference>
<name>A0A4S8XKB6_AURPU</name>
<dbReference type="AlphaFoldDB" id="A0A4S8XKB6"/>